<dbReference type="GO" id="GO:0004693">
    <property type="term" value="F:cyclin-dependent protein serine/threonine kinase activity"/>
    <property type="evidence" value="ECO:0007669"/>
    <property type="project" value="UniProtKB-EC"/>
</dbReference>
<dbReference type="InterPro" id="IPR050117">
    <property type="entry name" value="MAPK"/>
</dbReference>
<evidence type="ECO:0000313" key="13">
    <source>
        <dbReference type="RefSeq" id="XP_028144214.1"/>
    </source>
</evidence>
<dbReference type="SMART" id="SM00220">
    <property type="entry name" value="S_TKc"/>
    <property type="match status" value="1"/>
</dbReference>
<dbReference type="EC" id="2.7.11.22" evidence="1"/>
<dbReference type="PROSITE" id="PS00108">
    <property type="entry name" value="PROTEIN_KINASE_ST"/>
    <property type="match status" value="1"/>
</dbReference>
<dbReference type="GeneID" id="114337860"/>
<feature type="binding site" evidence="9">
    <location>
        <position position="34"/>
    </location>
    <ligand>
        <name>ATP</name>
        <dbReference type="ChEBI" id="CHEBI:30616"/>
    </ligand>
</feature>
<dbReference type="SUPFAM" id="SSF56112">
    <property type="entry name" value="Protein kinase-like (PK-like)"/>
    <property type="match status" value="1"/>
</dbReference>
<proteinExistence type="predicted"/>
<evidence type="ECO:0000256" key="3">
    <source>
        <dbReference type="ARBA" id="ARBA00022679"/>
    </source>
</evidence>
<evidence type="ECO:0000256" key="5">
    <source>
        <dbReference type="ARBA" id="ARBA00022777"/>
    </source>
</evidence>
<keyword evidence="3" id="KW-0808">Transferase</keyword>
<dbReference type="PANTHER" id="PTHR24055">
    <property type="entry name" value="MITOGEN-ACTIVATED PROTEIN KINASE"/>
    <property type="match status" value="1"/>
</dbReference>
<dbReference type="FunFam" id="3.30.200.20:FF:000049">
    <property type="entry name" value="cyclin-dependent kinase-like 1 isoform X1"/>
    <property type="match status" value="1"/>
</dbReference>
<dbReference type="PROSITE" id="PS00107">
    <property type="entry name" value="PROTEIN_KINASE_ATP"/>
    <property type="match status" value="1"/>
</dbReference>
<dbReference type="InterPro" id="IPR017441">
    <property type="entry name" value="Protein_kinase_ATP_BS"/>
</dbReference>
<evidence type="ECO:0000256" key="8">
    <source>
        <dbReference type="ARBA" id="ARBA00048367"/>
    </source>
</evidence>
<dbReference type="InterPro" id="IPR000719">
    <property type="entry name" value="Prot_kinase_dom"/>
</dbReference>
<evidence type="ECO:0000256" key="2">
    <source>
        <dbReference type="ARBA" id="ARBA00022527"/>
    </source>
</evidence>
<dbReference type="FunFam" id="1.10.510.10:FF:000624">
    <property type="entry name" value="Mitogen-activated protein kinase"/>
    <property type="match status" value="1"/>
</dbReference>
<dbReference type="GO" id="GO:0005524">
    <property type="term" value="F:ATP binding"/>
    <property type="evidence" value="ECO:0007669"/>
    <property type="project" value="UniProtKB-UniRule"/>
</dbReference>
<name>A0A6P7G577_DIAVI</name>
<dbReference type="InterPro" id="IPR008271">
    <property type="entry name" value="Ser/Thr_kinase_AS"/>
</dbReference>
<reference evidence="11" key="2">
    <citation type="submission" date="2025-05" db="UniProtKB">
        <authorList>
            <consortium name="EnsemblMetazoa"/>
        </authorList>
    </citation>
    <scope>IDENTIFICATION</scope>
</reference>
<comment type="catalytic activity">
    <reaction evidence="7">
        <text>L-threonyl-[protein] + ATP = O-phospho-L-threonyl-[protein] + ADP + H(+)</text>
        <dbReference type="Rhea" id="RHEA:46608"/>
        <dbReference type="Rhea" id="RHEA-COMP:11060"/>
        <dbReference type="Rhea" id="RHEA-COMP:11605"/>
        <dbReference type="ChEBI" id="CHEBI:15378"/>
        <dbReference type="ChEBI" id="CHEBI:30013"/>
        <dbReference type="ChEBI" id="CHEBI:30616"/>
        <dbReference type="ChEBI" id="CHEBI:61977"/>
        <dbReference type="ChEBI" id="CHEBI:456216"/>
        <dbReference type="EC" id="2.7.11.22"/>
    </reaction>
</comment>
<keyword evidence="6 9" id="KW-0067">ATP-binding</keyword>
<organism evidence="13">
    <name type="scientific">Diabrotica virgifera virgifera</name>
    <name type="common">western corn rootworm</name>
    <dbReference type="NCBI Taxonomy" id="50390"/>
    <lineage>
        <taxon>Eukaryota</taxon>
        <taxon>Metazoa</taxon>
        <taxon>Ecdysozoa</taxon>
        <taxon>Arthropoda</taxon>
        <taxon>Hexapoda</taxon>
        <taxon>Insecta</taxon>
        <taxon>Pterygota</taxon>
        <taxon>Neoptera</taxon>
        <taxon>Endopterygota</taxon>
        <taxon>Coleoptera</taxon>
        <taxon>Polyphaga</taxon>
        <taxon>Cucujiformia</taxon>
        <taxon>Chrysomeloidea</taxon>
        <taxon>Chrysomelidae</taxon>
        <taxon>Galerucinae</taxon>
        <taxon>Diabroticina</taxon>
        <taxon>Diabroticites</taxon>
        <taxon>Diabrotica</taxon>
    </lineage>
</organism>
<evidence type="ECO:0000256" key="1">
    <source>
        <dbReference type="ARBA" id="ARBA00012425"/>
    </source>
</evidence>
<dbReference type="Gene3D" id="3.30.200.20">
    <property type="entry name" value="Phosphorylase Kinase, domain 1"/>
    <property type="match status" value="1"/>
</dbReference>
<comment type="catalytic activity">
    <reaction evidence="8">
        <text>L-seryl-[protein] + ATP = O-phospho-L-seryl-[protein] + ADP + H(+)</text>
        <dbReference type="Rhea" id="RHEA:17989"/>
        <dbReference type="Rhea" id="RHEA-COMP:9863"/>
        <dbReference type="Rhea" id="RHEA-COMP:11604"/>
        <dbReference type="ChEBI" id="CHEBI:15378"/>
        <dbReference type="ChEBI" id="CHEBI:29999"/>
        <dbReference type="ChEBI" id="CHEBI:30616"/>
        <dbReference type="ChEBI" id="CHEBI:83421"/>
        <dbReference type="ChEBI" id="CHEBI:456216"/>
        <dbReference type="EC" id="2.7.11.22"/>
    </reaction>
</comment>
<dbReference type="Proteomes" id="UP001652700">
    <property type="component" value="Unplaced"/>
</dbReference>
<reference evidence="13" key="1">
    <citation type="submission" date="2025-04" db="UniProtKB">
        <authorList>
            <consortium name="RefSeq"/>
        </authorList>
    </citation>
    <scope>IDENTIFICATION</scope>
    <source>
        <tissue evidence="13">Whole insect</tissue>
    </source>
</reference>
<dbReference type="InterPro" id="IPR011009">
    <property type="entry name" value="Kinase-like_dom_sf"/>
</dbReference>
<dbReference type="RefSeq" id="XP_050515714.1">
    <property type="nucleotide sequence ID" value="XM_050659757.1"/>
</dbReference>
<dbReference type="PROSITE" id="PS50011">
    <property type="entry name" value="PROTEIN_KINASE_DOM"/>
    <property type="match status" value="1"/>
</dbReference>
<dbReference type="OrthoDB" id="548217at2759"/>
<keyword evidence="5" id="KW-0418">Kinase</keyword>
<gene>
    <name evidence="13" type="primary">LOC114337860</name>
</gene>
<evidence type="ECO:0000256" key="6">
    <source>
        <dbReference type="ARBA" id="ARBA00022840"/>
    </source>
</evidence>
<evidence type="ECO:0000256" key="9">
    <source>
        <dbReference type="PROSITE-ProRule" id="PRU10141"/>
    </source>
</evidence>
<keyword evidence="12" id="KW-1185">Reference proteome</keyword>
<evidence type="ECO:0000313" key="12">
    <source>
        <dbReference type="Proteomes" id="UP001652700"/>
    </source>
</evidence>
<dbReference type="Gene3D" id="1.10.510.10">
    <property type="entry name" value="Transferase(Phosphotransferase) domain 1"/>
    <property type="match status" value="1"/>
</dbReference>
<evidence type="ECO:0000259" key="10">
    <source>
        <dbReference type="PROSITE" id="PS50011"/>
    </source>
</evidence>
<dbReference type="Pfam" id="PF00069">
    <property type="entry name" value="Pkinase"/>
    <property type="match status" value="1"/>
</dbReference>
<keyword evidence="2" id="KW-0723">Serine/threonine-protein kinase</keyword>
<feature type="domain" description="Protein kinase" evidence="10">
    <location>
        <begin position="4"/>
        <end position="287"/>
    </location>
</feature>
<evidence type="ECO:0000313" key="11">
    <source>
        <dbReference type="EnsemblMetazoa" id="XP_050515714.1"/>
    </source>
</evidence>
<protein>
    <recommendedName>
        <fullName evidence="1">cyclin-dependent kinase</fullName>
        <ecNumber evidence="1">2.7.11.22</ecNumber>
    </recommendedName>
</protein>
<dbReference type="AlphaFoldDB" id="A0A6P7G577"/>
<keyword evidence="4 9" id="KW-0547">Nucleotide-binding</keyword>
<accession>A0A6P7G577</accession>
<sequence>MEKYEHLAIVGEGSYGLVMKCRHRETDQIVAIKKFLETEEDATIRKMALREIRMLKRLKHENLVAMIEVFRHKKRFHLVFEYLEGTVLDELDKMPGGLGEERCRQRIFQVTRGINYCHSNHIVHRDVKPENVLVSSLGVVKLCDFGFARLISSTGEACTEYVATRWYRAPELLVAEPHYGTPIDIWSIGCLFAEMMTGDPLFPGNSDIDQFYLIVKMMGKPCSRHQHLLSKNSKLRTSVKFPTEESIGLYKHFESWPTLTIEFLESCMKMDPQQRLTADELLKHSFFTHDMFPQRFLPALREKVNVELNNPLLRKYKTEILMSTDKRDEVRRKPSRDSKWRFSLTEGTMKRKLSNGDGTVNENFNDKNLITLAETAQRLNVLQQRPSQGVLISKDRGAKISHSSNNASEIQMLEKSLESLAKFSSRQVPLLTNPRTQFLKKLERNAVVDNIFATGDHSNPYDNTPIWYNSFTSSLLKKKEVKTKPDDFVLPNLPGATNSLLRSKKRTSPEKSLPLSNDITAGDKARVKRKRKYFDICLPCIFKDHGNPIY</sequence>
<dbReference type="RefSeq" id="XP_028144214.1">
    <property type="nucleotide sequence ID" value="XM_028288413.1"/>
</dbReference>
<dbReference type="EnsemblMetazoa" id="XM_050659757.1">
    <property type="protein sequence ID" value="XP_050515714.1"/>
    <property type="gene ID" value="LOC114337860"/>
</dbReference>
<evidence type="ECO:0000256" key="7">
    <source>
        <dbReference type="ARBA" id="ARBA00047811"/>
    </source>
</evidence>
<evidence type="ECO:0000256" key="4">
    <source>
        <dbReference type="ARBA" id="ARBA00022741"/>
    </source>
</evidence>